<keyword evidence="3" id="KW-1185">Reference proteome</keyword>
<organism evidence="2 3">
    <name type="scientific">Forsythia ovata</name>
    <dbReference type="NCBI Taxonomy" id="205694"/>
    <lineage>
        <taxon>Eukaryota</taxon>
        <taxon>Viridiplantae</taxon>
        <taxon>Streptophyta</taxon>
        <taxon>Embryophyta</taxon>
        <taxon>Tracheophyta</taxon>
        <taxon>Spermatophyta</taxon>
        <taxon>Magnoliopsida</taxon>
        <taxon>eudicotyledons</taxon>
        <taxon>Gunneridae</taxon>
        <taxon>Pentapetalae</taxon>
        <taxon>asterids</taxon>
        <taxon>lamiids</taxon>
        <taxon>Lamiales</taxon>
        <taxon>Oleaceae</taxon>
        <taxon>Forsythieae</taxon>
        <taxon>Forsythia</taxon>
    </lineage>
</organism>
<name>A0ABD1TSS3_9LAMI</name>
<protein>
    <submittedName>
        <fullName evidence="2">Uncharacterized protein</fullName>
    </submittedName>
</protein>
<evidence type="ECO:0000313" key="3">
    <source>
        <dbReference type="Proteomes" id="UP001604277"/>
    </source>
</evidence>
<feature type="region of interest" description="Disordered" evidence="1">
    <location>
        <begin position="1"/>
        <end position="42"/>
    </location>
</feature>
<comment type="caution">
    <text evidence="2">The sequence shown here is derived from an EMBL/GenBank/DDBJ whole genome shotgun (WGS) entry which is preliminary data.</text>
</comment>
<evidence type="ECO:0000256" key="1">
    <source>
        <dbReference type="SAM" id="MobiDB-lite"/>
    </source>
</evidence>
<dbReference type="Proteomes" id="UP001604277">
    <property type="component" value="Unassembled WGS sequence"/>
</dbReference>
<dbReference type="EMBL" id="JBFOLJ010000008">
    <property type="protein sequence ID" value="KAL2515784.1"/>
    <property type="molecule type" value="Genomic_DNA"/>
</dbReference>
<feature type="compositionally biased region" description="Basic and acidic residues" evidence="1">
    <location>
        <begin position="14"/>
        <end position="26"/>
    </location>
</feature>
<sequence length="110" mass="12360">MRSCHSGLGVDSQGLERGHRVEKWTNREGGQTEGEEPQVGESTEKAIKAGIENFQNQFEFTPDYENLQSFFVNYGARQVLSEIKEMYPSLVLSMIDVNYPAPKEVGDETA</sequence>
<accession>A0ABD1TSS3</accession>
<reference evidence="3" key="1">
    <citation type="submission" date="2024-07" db="EMBL/GenBank/DDBJ databases">
        <title>Two chromosome-level genome assemblies of Korean endemic species Abeliophyllum distichum and Forsythia ovata (Oleaceae).</title>
        <authorList>
            <person name="Jang H."/>
        </authorList>
    </citation>
    <scope>NUCLEOTIDE SEQUENCE [LARGE SCALE GENOMIC DNA]</scope>
</reference>
<proteinExistence type="predicted"/>
<evidence type="ECO:0000313" key="2">
    <source>
        <dbReference type="EMBL" id="KAL2515784.1"/>
    </source>
</evidence>
<dbReference type="AlphaFoldDB" id="A0ABD1TSS3"/>
<gene>
    <name evidence="2" type="ORF">Fot_29755</name>
</gene>